<evidence type="ECO:0000313" key="2">
    <source>
        <dbReference type="Proteomes" id="UP001303046"/>
    </source>
</evidence>
<reference evidence="1 2" key="1">
    <citation type="submission" date="2023-08" db="EMBL/GenBank/DDBJ databases">
        <title>A Necator americanus chromosomal reference genome.</title>
        <authorList>
            <person name="Ilik V."/>
            <person name="Petrzelkova K.J."/>
            <person name="Pardy F."/>
            <person name="Fuh T."/>
            <person name="Niatou-Singa F.S."/>
            <person name="Gouil Q."/>
            <person name="Baker L."/>
            <person name="Ritchie M.E."/>
            <person name="Jex A.R."/>
            <person name="Gazzola D."/>
            <person name="Li H."/>
            <person name="Toshio Fujiwara R."/>
            <person name="Zhan B."/>
            <person name="Aroian R.V."/>
            <person name="Pafco B."/>
            <person name="Schwarz E.M."/>
        </authorList>
    </citation>
    <scope>NUCLEOTIDE SEQUENCE [LARGE SCALE GENOMIC DNA]</scope>
    <source>
        <strain evidence="1 2">Aroian</strain>
        <tissue evidence="1">Whole animal</tissue>
    </source>
</reference>
<comment type="caution">
    <text evidence="1">The sequence shown here is derived from an EMBL/GenBank/DDBJ whole genome shotgun (WGS) entry which is preliminary data.</text>
</comment>
<dbReference type="Proteomes" id="UP001303046">
    <property type="component" value="Unassembled WGS sequence"/>
</dbReference>
<name>A0ABR1D6B8_NECAM</name>
<keyword evidence="2" id="KW-1185">Reference proteome</keyword>
<sequence>MENLDNQGVSTQYMKKCKSSTFFESWHRDCNLSIGRILISSDEGDDAETLAVIRRCSCATAWGAYKSIEDEVKKTKNTRLRAHLFNSTVLPALTYASETRAFCKQEQNSVSVIEPAAEMQRVFSFTQVKGGIRSSLLRQRWKIRDPAALAKESKMRWAGHVVRFNDNGWTRAVSDWVPSDIKRTTGRPPTRWSDFFTKSFKKL</sequence>
<accession>A0ABR1D6B8</accession>
<proteinExistence type="predicted"/>
<protein>
    <submittedName>
        <fullName evidence="1">Uncharacterized protein</fullName>
    </submittedName>
</protein>
<dbReference type="EMBL" id="JAVFWL010000003">
    <property type="protein sequence ID" value="KAK6745728.1"/>
    <property type="molecule type" value="Genomic_DNA"/>
</dbReference>
<gene>
    <name evidence="1" type="primary">Necator_chrIII.g12838</name>
    <name evidence="1" type="ORF">RB195_012071</name>
</gene>
<evidence type="ECO:0000313" key="1">
    <source>
        <dbReference type="EMBL" id="KAK6745728.1"/>
    </source>
</evidence>
<organism evidence="1 2">
    <name type="scientific">Necator americanus</name>
    <name type="common">Human hookworm</name>
    <dbReference type="NCBI Taxonomy" id="51031"/>
    <lineage>
        <taxon>Eukaryota</taxon>
        <taxon>Metazoa</taxon>
        <taxon>Ecdysozoa</taxon>
        <taxon>Nematoda</taxon>
        <taxon>Chromadorea</taxon>
        <taxon>Rhabditida</taxon>
        <taxon>Rhabditina</taxon>
        <taxon>Rhabditomorpha</taxon>
        <taxon>Strongyloidea</taxon>
        <taxon>Ancylostomatidae</taxon>
        <taxon>Bunostominae</taxon>
        <taxon>Necator</taxon>
    </lineage>
</organism>